<keyword evidence="4 7" id="KW-1133">Transmembrane helix</keyword>
<evidence type="ECO:0000256" key="5">
    <source>
        <dbReference type="ARBA" id="ARBA00023136"/>
    </source>
</evidence>
<evidence type="ECO:0000256" key="6">
    <source>
        <dbReference type="SAM" id="MobiDB-lite"/>
    </source>
</evidence>
<dbReference type="SUPFAM" id="SSF103473">
    <property type="entry name" value="MFS general substrate transporter"/>
    <property type="match status" value="1"/>
</dbReference>
<keyword evidence="2" id="KW-1003">Cell membrane</keyword>
<evidence type="ECO:0000256" key="3">
    <source>
        <dbReference type="ARBA" id="ARBA00022692"/>
    </source>
</evidence>
<comment type="caution">
    <text evidence="8">The sequence shown here is derived from an EMBL/GenBank/DDBJ whole genome shotgun (WGS) entry which is preliminary data.</text>
</comment>
<evidence type="ECO:0000256" key="4">
    <source>
        <dbReference type="ARBA" id="ARBA00022989"/>
    </source>
</evidence>
<dbReference type="GO" id="GO:0005886">
    <property type="term" value="C:plasma membrane"/>
    <property type="evidence" value="ECO:0007669"/>
    <property type="project" value="UniProtKB-SubCell"/>
</dbReference>
<dbReference type="InterPro" id="IPR036259">
    <property type="entry name" value="MFS_trans_sf"/>
</dbReference>
<feature type="transmembrane region" description="Helical" evidence="7">
    <location>
        <begin position="261"/>
        <end position="285"/>
    </location>
</feature>
<feature type="transmembrane region" description="Helical" evidence="7">
    <location>
        <begin position="210"/>
        <end position="227"/>
    </location>
</feature>
<dbReference type="InterPro" id="IPR011701">
    <property type="entry name" value="MFS"/>
</dbReference>
<comment type="subcellular location">
    <subcellularLocation>
        <location evidence="1">Cell membrane</location>
        <topology evidence="1">Multi-pass membrane protein</topology>
    </subcellularLocation>
</comment>
<sequence>MPLLPTIGRTVGTGVKALRMLVRGSVRGSAWATRRVGAARARGAANEVGMVRLFDLHAISCAGDTLIAIGLAGTIFFNVPLGEARSKVALYLFITMVPFALLAPVVGPLLDHFRHGRRYALAVTMLGRAFLAYVIADNLLGWGLYPAAFGVLALSRAYGVARSAAVPRLLPEGIGLSQAGARASVYGTFAGAVVAPIGLAAFWFGPQWPLRVASLIFLVGMVISLRLPPRADSDPPEAVPRPFRTMLRLRRGEDRPLSGKLVVATLVGSASFRCLYGFLLLYFAFAVKAGSLGTTFFGRDIGSQGAVALVGGALAVGTFLATAVGTRLRIRRPTALQSSGLTITAGVAVLTAIFFTLPMVALLSLVASIFSGISKLAVDASIQERVPERLRASAFAHSETVLMIAWVVGGAVGIIPLNGRLGVAVMAAFAVAAAIRGTVTAGRLHKERLHGRPDVAMEEPSAADFAPTATMPASPAPAGAATTLPPRPPTATAGSGRAAAAAAAGNPRPGEHNTPGDWNAPGDWNTPDEETAPGEENAPGGWNAPSQSPTGRPNARGRQPSGQPHAPGRSVPGQPTASGQFGPGRPDAPDRQGTGRPGASDQSAPGRPEVAAPAEAGPPPKRRLFARSGSRKRAGAQPAESPTEPPQAPATPSPPADTAPARPGQTRPPTEGGSPGPARSDTGGGPGPARPTTGGGHGPARSGAGGRTGPRDTTGSGAETDPIAPDDDLAPPGFHIYRPSSATNRTSPNDEADQ</sequence>
<evidence type="ECO:0000313" key="8">
    <source>
        <dbReference type="EMBL" id="GIE51875.1"/>
    </source>
</evidence>
<feature type="transmembrane region" description="Helical" evidence="7">
    <location>
        <begin position="336"/>
        <end position="355"/>
    </location>
</feature>
<dbReference type="GO" id="GO:0022857">
    <property type="term" value="F:transmembrane transporter activity"/>
    <property type="evidence" value="ECO:0007669"/>
    <property type="project" value="InterPro"/>
</dbReference>
<dbReference type="Proteomes" id="UP000647172">
    <property type="component" value="Unassembled WGS sequence"/>
</dbReference>
<organism evidence="8 9">
    <name type="scientific">Actinoplanes nipponensis</name>
    <dbReference type="NCBI Taxonomy" id="135950"/>
    <lineage>
        <taxon>Bacteria</taxon>
        <taxon>Bacillati</taxon>
        <taxon>Actinomycetota</taxon>
        <taxon>Actinomycetes</taxon>
        <taxon>Micromonosporales</taxon>
        <taxon>Micromonosporaceae</taxon>
        <taxon>Actinoplanes</taxon>
    </lineage>
</organism>
<dbReference type="Gene3D" id="1.20.1250.20">
    <property type="entry name" value="MFS general substrate transporter like domains"/>
    <property type="match status" value="1"/>
</dbReference>
<keyword evidence="3 7" id="KW-0812">Transmembrane</keyword>
<gene>
    <name evidence="8" type="ORF">Ani05nite_54090</name>
</gene>
<feature type="transmembrane region" description="Helical" evidence="7">
    <location>
        <begin position="56"/>
        <end position="77"/>
    </location>
</feature>
<protein>
    <recommendedName>
        <fullName evidence="10">Major Facilitator Superfamily protein</fullName>
    </recommendedName>
</protein>
<evidence type="ECO:0000256" key="2">
    <source>
        <dbReference type="ARBA" id="ARBA00022475"/>
    </source>
</evidence>
<keyword evidence="5 7" id="KW-0472">Membrane</keyword>
<proteinExistence type="predicted"/>
<feature type="region of interest" description="Disordered" evidence="6">
    <location>
        <begin position="466"/>
        <end position="754"/>
    </location>
</feature>
<evidence type="ECO:0008006" key="10">
    <source>
        <dbReference type="Google" id="ProtNLM"/>
    </source>
</evidence>
<dbReference type="CDD" id="cd06173">
    <property type="entry name" value="MFS_MefA_like"/>
    <property type="match status" value="1"/>
</dbReference>
<name>A0A919MW58_9ACTN</name>
<feature type="compositionally biased region" description="Pro residues" evidence="6">
    <location>
        <begin position="643"/>
        <end position="657"/>
    </location>
</feature>
<dbReference type="AlphaFoldDB" id="A0A919MW58"/>
<feature type="transmembrane region" description="Helical" evidence="7">
    <location>
        <begin position="394"/>
        <end position="415"/>
    </location>
</feature>
<dbReference type="PANTHER" id="PTHR23513">
    <property type="entry name" value="INTEGRAL MEMBRANE EFFLUX PROTEIN-RELATED"/>
    <property type="match status" value="1"/>
</dbReference>
<evidence type="ECO:0000256" key="7">
    <source>
        <dbReference type="SAM" id="Phobius"/>
    </source>
</evidence>
<evidence type="ECO:0000313" key="9">
    <source>
        <dbReference type="Proteomes" id="UP000647172"/>
    </source>
</evidence>
<dbReference type="PANTHER" id="PTHR23513:SF18">
    <property type="entry name" value="INTEGRAL MEMBRANE PROTEIN"/>
    <property type="match status" value="1"/>
</dbReference>
<feature type="compositionally biased region" description="Low complexity" evidence="6">
    <location>
        <begin position="604"/>
        <end position="615"/>
    </location>
</feature>
<feature type="transmembrane region" description="Helical" evidence="7">
    <location>
        <begin position="183"/>
        <end position="204"/>
    </location>
</feature>
<keyword evidence="9" id="KW-1185">Reference proteome</keyword>
<accession>A0A919MW58</accession>
<feature type="transmembrane region" description="Helical" evidence="7">
    <location>
        <begin position="89"/>
        <end position="107"/>
    </location>
</feature>
<reference evidence="8" key="1">
    <citation type="submission" date="2021-01" db="EMBL/GenBank/DDBJ databases">
        <title>Whole genome shotgun sequence of Actinoplanes nipponensis NBRC 14063.</title>
        <authorList>
            <person name="Komaki H."/>
            <person name="Tamura T."/>
        </authorList>
    </citation>
    <scope>NUCLEOTIDE SEQUENCE</scope>
    <source>
        <strain evidence="8">NBRC 14063</strain>
    </source>
</reference>
<feature type="compositionally biased region" description="Low complexity" evidence="6">
    <location>
        <begin position="466"/>
        <end position="508"/>
    </location>
</feature>
<dbReference type="Pfam" id="PF07690">
    <property type="entry name" value="MFS_1"/>
    <property type="match status" value="1"/>
</dbReference>
<feature type="compositionally biased region" description="Basic residues" evidence="6">
    <location>
        <begin position="620"/>
        <end position="634"/>
    </location>
</feature>
<evidence type="ECO:0000256" key="1">
    <source>
        <dbReference type="ARBA" id="ARBA00004651"/>
    </source>
</evidence>
<feature type="transmembrane region" description="Helical" evidence="7">
    <location>
        <begin position="421"/>
        <end position="439"/>
    </location>
</feature>
<feature type="transmembrane region" description="Helical" evidence="7">
    <location>
        <begin position="305"/>
        <end position="324"/>
    </location>
</feature>
<feature type="compositionally biased region" description="Gly residues" evidence="6">
    <location>
        <begin position="682"/>
        <end position="708"/>
    </location>
</feature>
<dbReference type="EMBL" id="BOMQ01000063">
    <property type="protein sequence ID" value="GIE51875.1"/>
    <property type="molecule type" value="Genomic_DNA"/>
</dbReference>
<feature type="compositionally biased region" description="Polar residues" evidence="6">
    <location>
        <begin position="740"/>
        <end position="754"/>
    </location>
</feature>